<evidence type="ECO:0000256" key="3">
    <source>
        <dbReference type="ARBA" id="ARBA00022553"/>
    </source>
</evidence>
<dbReference type="OrthoDB" id="9808844at2"/>
<dbReference type="SMART" id="SM00387">
    <property type="entry name" value="HATPase_c"/>
    <property type="match status" value="1"/>
</dbReference>
<dbReference type="Gene3D" id="3.30.565.10">
    <property type="entry name" value="Histidine kinase-like ATPase, C-terminal domain"/>
    <property type="match status" value="1"/>
</dbReference>
<feature type="domain" description="Histidine kinase" evidence="9">
    <location>
        <begin position="208"/>
        <end position="413"/>
    </location>
</feature>
<dbReference type="InterPro" id="IPR036890">
    <property type="entry name" value="HATPase_C_sf"/>
</dbReference>
<organism evidence="10 11">
    <name type="scientific">Desulfuromonas thiophila</name>
    <dbReference type="NCBI Taxonomy" id="57664"/>
    <lineage>
        <taxon>Bacteria</taxon>
        <taxon>Pseudomonadati</taxon>
        <taxon>Thermodesulfobacteriota</taxon>
        <taxon>Desulfuromonadia</taxon>
        <taxon>Desulfuromonadales</taxon>
        <taxon>Desulfuromonadaceae</taxon>
        <taxon>Desulfuromonas</taxon>
    </lineage>
</organism>
<dbReference type="PANTHER" id="PTHR43711">
    <property type="entry name" value="TWO-COMPONENT HISTIDINE KINASE"/>
    <property type="match status" value="1"/>
</dbReference>
<keyword evidence="8" id="KW-1133">Transmembrane helix</keyword>
<evidence type="ECO:0000256" key="5">
    <source>
        <dbReference type="ARBA" id="ARBA00022777"/>
    </source>
</evidence>
<reference evidence="11" key="1">
    <citation type="submission" date="2016-10" db="EMBL/GenBank/DDBJ databases">
        <authorList>
            <person name="Varghese N."/>
            <person name="Submissions S."/>
        </authorList>
    </citation>
    <scope>NUCLEOTIDE SEQUENCE [LARGE SCALE GENOMIC DNA]</scope>
    <source>
        <strain evidence="11">DSM 8987</strain>
    </source>
</reference>
<keyword evidence="4" id="KW-0808">Transferase</keyword>
<dbReference type="STRING" id="57664.SAMN05661003_10113"/>
<keyword evidence="6" id="KW-0902">Two-component regulatory system</keyword>
<dbReference type="InterPro" id="IPR003594">
    <property type="entry name" value="HATPase_dom"/>
</dbReference>
<dbReference type="RefSeq" id="WP_092075180.1">
    <property type="nucleotide sequence ID" value="NZ_FNAQ01000001.1"/>
</dbReference>
<evidence type="ECO:0000256" key="1">
    <source>
        <dbReference type="ARBA" id="ARBA00000085"/>
    </source>
</evidence>
<keyword evidence="8" id="KW-0812">Transmembrane</keyword>
<dbReference type="SUPFAM" id="SSF47384">
    <property type="entry name" value="Homodimeric domain of signal transducing histidine kinase"/>
    <property type="match status" value="1"/>
</dbReference>
<name>A0A1G6WS10_9BACT</name>
<dbReference type="InterPro" id="IPR003661">
    <property type="entry name" value="HisK_dim/P_dom"/>
</dbReference>
<accession>A0A1G6WS10</accession>
<dbReference type="PRINTS" id="PR00344">
    <property type="entry name" value="BCTRLSENSOR"/>
</dbReference>
<evidence type="ECO:0000313" key="11">
    <source>
        <dbReference type="Proteomes" id="UP000243205"/>
    </source>
</evidence>
<proteinExistence type="predicted"/>
<comment type="catalytic activity">
    <reaction evidence="1">
        <text>ATP + protein L-histidine = ADP + protein N-phospho-L-histidine.</text>
        <dbReference type="EC" id="2.7.13.3"/>
    </reaction>
</comment>
<evidence type="ECO:0000256" key="4">
    <source>
        <dbReference type="ARBA" id="ARBA00022679"/>
    </source>
</evidence>
<evidence type="ECO:0000256" key="7">
    <source>
        <dbReference type="SAM" id="Coils"/>
    </source>
</evidence>
<keyword evidence="11" id="KW-1185">Reference proteome</keyword>
<keyword evidence="7" id="KW-0175">Coiled coil</keyword>
<evidence type="ECO:0000313" key="10">
    <source>
        <dbReference type="EMBL" id="SDD68730.1"/>
    </source>
</evidence>
<dbReference type="Gene3D" id="1.10.287.130">
    <property type="match status" value="1"/>
</dbReference>
<evidence type="ECO:0000256" key="2">
    <source>
        <dbReference type="ARBA" id="ARBA00012438"/>
    </source>
</evidence>
<dbReference type="SUPFAM" id="SSF55874">
    <property type="entry name" value="ATPase domain of HSP90 chaperone/DNA topoisomerase II/histidine kinase"/>
    <property type="match status" value="1"/>
</dbReference>
<evidence type="ECO:0000256" key="8">
    <source>
        <dbReference type="SAM" id="Phobius"/>
    </source>
</evidence>
<dbReference type="Pfam" id="PF00512">
    <property type="entry name" value="HisKA"/>
    <property type="match status" value="1"/>
</dbReference>
<feature type="transmembrane region" description="Helical" evidence="8">
    <location>
        <begin position="12"/>
        <end position="39"/>
    </location>
</feature>
<dbReference type="EC" id="2.7.13.3" evidence="2"/>
<dbReference type="GO" id="GO:0000155">
    <property type="term" value="F:phosphorelay sensor kinase activity"/>
    <property type="evidence" value="ECO:0007669"/>
    <property type="project" value="InterPro"/>
</dbReference>
<feature type="transmembrane region" description="Helical" evidence="8">
    <location>
        <begin position="60"/>
        <end position="79"/>
    </location>
</feature>
<feature type="coiled-coil region" evidence="7">
    <location>
        <begin position="155"/>
        <end position="196"/>
    </location>
</feature>
<dbReference type="SMART" id="SM00388">
    <property type="entry name" value="HisKA"/>
    <property type="match status" value="1"/>
</dbReference>
<dbReference type="Proteomes" id="UP000243205">
    <property type="component" value="Unassembled WGS sequence"/>
</dbReference>
<feature type="transmembrane region" description="Helical" evidence="8">
    <location>
        <begin position="85"/>
        <end position="102"/>
    </location>
</feature>
<evidence type="ECO:0000259" key="9">
    <source>
        <dbReference type="PROSITE" id="PS50109"/>
    </source>
</evidence>
<dbReference type="PANTHER" id="PTHR43711:SF31">
    <property type="entry name" value="HISTIDINE KINASE"/>
    <property type="match status" value="1"/>
</dbReference>
<dbReference type="EMBL" id="FNAQ01000001">
    <property type="protein sequence ID" value="SDD68730.1"/>
    <property type="molecule type" value="Genomic_DNA"/>
</dbReference>
<sequence length="426" mass="46709">MSPSVVPVKNSVLLLLLMLLLVLFRGPHLLYGALSLLLVTLYYFFTDHRLTPAQIAERGFLGRHLLVSLLLCTLVIWATTGREESHYWIIYLLPIITGASVLNLGRSLALCLLASFCYLTLVPPAEYLHDPSELPEFLIPCIALFFVGVLVQSHAEQSRRQLRRQQQLNQQLSANEEALRQSLQKLRTTEDSLRRQDRLAALGEMSAGLAHEIRNPLGVIRSSAQLLSATAEAPADPLLAVIAEESDRLNQLLSRFLDFGRPLQPQRAPCDLVALLQQAHDALLPAAEQQGVRLKLFVPPAPLVLAVDAALLRQAIDNLLLNAVQACQPGDHVTLSLTKRRQQLCLSVEDSGCGIAAADLPHIFNPFFTRRKGGTGLGLANAHKAVTLHQGEIQLHSQPGSGSTFSILLPLTAPSQETDHGPHPDR</sequence>
<keyword evidence="3" id="KW-0597">Phosphoprotein</keyword>
<dbReference type="CDD" id="cd00082">
    <property type="entry name" value="HisKA"/>
    <property type="match status" value="1"/>
</dbReference>
<keyword evidence="5 10" id="KW-0418">Kinase</keyword>
<dbReference type="InterPro" id="IPR050736">
    <property type="entry name" value="Sensor_HK_Regulatory"/>
</dbReference>
<dbReference type="InterPro" id="IPR004358">
    <property type="entry name" value="Sig_transdc_His_kin-like_C"/>
</dbReference>
<evidence type="ECO:0000256" key="6">
    <source>
        <dbReference type="ARBA" id="ARBA00023012"/>
    </source>
</evidence>
<keyword evidence="8" id="KW-0472">Membrane</keyword>
<dbReference type="PROSITE" id="PS50109">
    <property type="entry name" value="HIS_KIN"/>
    <property type="match status" value="1"/>
</dbReference>
<protein>
    <recommendedName>
        <fullName evidence="2">histidine kinase</fullName>
        <ecNumber evidence="2">2.7.13.3</ecNumber>
    </recommendedName>
</protein>
<gene>
    <name evidence="10" type="ORF">SAMN05661003_10113</name>
</gene>
<dbReference type="InterPro" id="IPR036097">
    <property type="entry name" value="HisK_dim/P_sf"/>
</dbReference>
<feature type="transmembrane region" description="Helical" evidence="8">
    <location>
        <begin position="107"/>
        <end position="125"/>
    </location>
</feature>
<dbReference type="InterPro" id="IPR005467">
    <property type="entry name" value="His_kinase_dom"/>
</dbReference>
<dbReference type="AlphaFoldDB" id="A0A1G6WS10"/>
<feature type="transmembrane region" description="Helical" evidence="8">
    <location>
        <begin position="137"/>
        <end position="155"/>
    </location>
</feature>
<dbReference type="Pfam" id="PF02518">
    <property type="entry name" value="HATPase_c"/>
    <property type="match status" value="1"/>
</dbReference>